<keyword evidence="7" id="KW-0675">Receptor</keyword>
<dbReference type="PROSITE" id="PS50262">
    <property type="entry name" value="G_PROTEIN_RECEP_F1_2"/>
    <property type="match status" value="1"/>
</dbReference>
<dbReference type="SUPFAM" id="SSF81321">
    <property type="entry name" value="Family A G protein-coupled receptor-like"/>
    <property type="match status" value="1"/>
</dbReference>
<dbReference type="Pfam" id="PF00001">
    <property type="entry name" value="7tm_1"/>
    <property type="match status" value="1"/>
</dbReference>
<name>A0A9J6CW69_RHIMP</name>
<organism evidence="11 12">
    <name type="scientific">Rhipicephalus microplus</name>
    <name type="common">Cattle tick</name>
    <name type="synonym">Boophilus microplus</name>
    <dbReference type="NCBI Taxonomy" id="6941"/>
    <lineage>
        <taxon>Eukaryota</taxon>
        <taxon>Metazoa</taxon>
        <taxon>Ecdysozoa</taxon>
        <taxon>Arthropoda</taxon>
        <taxon>Chelicerata</taxon>
        <taxon>Arachnida</taxon>
        <taxon>Acari</taxon>
        <taxon>Parasitiformes</taxon>
        <taxon>Ixodida</taxon>
        <taxon>Ixodoidea</taxon>
        <taxon>Ixodidae</taxon>
        <taxon>Rhipicephalinae</taxon>
        <taxon>Rhipicephalus</taxon>
        <taxon>Boophilus</taxon>
    </lineage>
</organism>
<dbReference type="PANTHER" id="PTHR24241">
    <property type="entry name" value="NEUROPEPTIDE RECEPTOR-RELATED G-PROTEIN COUPLED RECEPTOR"/>
    <property type="match status" value="1"/>
</dbReference>
<feature type="transmembrane region" description="Helical" evidence="9">
    <location>
        <begin position="337"/>
        <end position="358"/>
    </location>
</feature>
<gene>
    <name evidence="11" type="ORF">HPB51_028992</name>
</gene>
<evidence type="ECO:0000259" key="10">
    <source>
        <dbReference type="PROSITE" id="PS50262"/>
    </source>
</evidence>
<reference evidence="11" key="2">
    <citation type="submission" date="2021-09" db="EMBL/GenBank/DDBJ databases">
        <authorList>
            <person name="Jia N."/>
            <person name="Wang J."/>
            <person name="Shi W."/>
            <person name="Du L."/>
            <person name="Sun Y."/>
            <person name="Zhan W."/>
            <person name="Jiang J."/>
            <person name="Wang Q."/>
            <person name="Zhang B."/>
            <person name="Ji P."/>
            <person name="Sakyi L.B."/>
            <person name="Cui X."/>
            <person name="Yuan T."/>
            <person name="Jiang B."/>
            <person name="Yang W."/>
            <person name="Lam T.T.-Y."/>
            <person name="Chang Q."/>
            <person name="Ding S."/>
            <person name="Wang X."/>
            <person name="Zhu J."/>
            <person name="Ruan X."/>
            <person name="Zhao L."/>
            <person name="Wei J."/>
            <person name="Que T."/>
            <person name="Du C."/>
            <person name="Cheng J."/>
            <person name="Dai P."/>
            <person name="Han X."/>
            <person name="Huang E."/>
            <person name="Gao Y."/>
            <person name="Liu J."/>
            <person name="Shao H."/>
            <person name="Ye R."/>
            <person name="Li L."/>
            <person name="Wei W."/>
            <person name="Wang X."/>
            <person name="Wang C."/>
            <person name="Huo Q."/>
            <person name="Li W."/>
            <person name="Guo W."/>
            <person name="Chen H."/>
            <person name="Chen S."/>
            <person name="Zhou L."/>
            <person name="Zhou L."/>
            <person name="Ni X."/>
            <person name="Tian J."/>
            <person name="Zhou Y."/>
            <person name="Sheng Y."/>
            <person name="Liu T."/>
            <person name="Pan Y."/>
            <person name="Xia L."/>
            <person name="Li J."/>
            <person name="Zhao F."/>
            <person name="Cao W."/>
        </authorList>
    </citation>
    <scope>NUCLEOTIDE SEQUENCE</scope>
    <source>
        <strain evidence="11">Rmic-2018</strain>
        <tissue evidence="11">Larvae</tissue>
    </source>
</reference>
<dbReference type="Proteomes" id="UP000821866">
    <property type="component" value="Unassembled WGS sequence"/>
</dbReference>
<protein>
    <recommendedName>
        <fullName evidence="10">G-protein coupled receptors family 1 profile domain-containing protein</fullName>
    </recommendedName>
</protein>
<keyword evidence="12" id="KW-1185">Reference proteome</keyword>
<dbReference type="InterPro" id="IPR000276">
    <property type="entry name" value="GPCR_Rhodpsn"/>
</dbReference>
<evidence type="ECO:0000256" key="5">
    <source>
        <dbReference type="ARBA" id="ARBA00022989"/>
    </source>
</evidence>
<feature type="transmembrane region" description="Helical" evidence="9">
    <location>
        <begin position="246"/>
        <end position="267"/>
    </location>
</feature>
<evidence type="ECO:0000256" key="2">
    <source>
        <dbReference type="ARBA" id="ARBA00010663"/>
    </source>
</evidence>
<comment type="caution">
    <text evidence="11">The sequence shown here is derived from an EMBL/GenBank/DDBJ whole genome shotgun (WGS) entry which is preliminary data.</text>
</comment>
<dbReference type="PANTHER" id="PTHR24241:SF83">
    <property type="entry name" value="G-PROTEIN COUPLED RECEPTOR 150-RELATED"/>
    <property type="match status" value="1"/>
</dbReference>
<evidence type="ECO:0000256" key="6">
    <source>
        <dbReference type="ARBA" id="ARBA00023136"/>
    </source>
</evidence>
<dbReference type="EMBL" id="JABSTU010006106">
    <property type="protein sequence ID" value="KAH7934643.1"/>
    <property type="molecule type" value="Genomic_DNA"/>
</dbReference>
<evidence type="ECO:0000256" key="1">
    <source>
        <dbReference type="ARBA" id="ARBA00004651"/>
    </source>
</evidence>
<evidence type="ECO:0000313" key="11">
    <source>
        <dbReference type="EMBL" id="KAH7934643.1"/>
    </source>
</evidence>
<evidence type="ECO:0000256" key="8">
    <source>
        <dbReference type="SAM" id="MobiDB-lite"/>
    </source>
</evidence>
<dbReference type="Gene3D" id="1.20.1070.10">
    <property type="entry name" value="Rhodopsin 7-helix transmembrane proteins"/>
    <property type="match status" value="1"/>
</dbReference>
<comment type="similarity">
    <text evidence="2">Belongs to the G-protein coupled receptor 1 family.</text>
</comment>
<keyword evidence="3" id="KW-1003">Cell membrane</keyword>
<accession>A0A9J6CW69</accession>
<feature type="transmembrane region" description="Helical" evidence="9">
    <location>
        <begin position="301"/>
        <end position="325"/>
    </location>
</feature>
<evidence type="ECO:0000256" key="3">
    <source>
        <dbReference type="ARBA" id="ARBA00022475"/>
    </source>
</evidence>
<feature type="compositionally biased region" description="Polar residues" evidence="8">
    <location>
        <begin position="414"/>
        <end position="432"/>
    </location>
</feature>
<evidence type="ECO:0000256" key="7">
    <source>
        <dbReference type="ARBA" id="ARBA00023170"/>
    </source>
</evidence>
<dbReference type="VEuPathDB" id="VectorBase:LOC119186888"/>
<comment type="subcellular location">
    <subcellularLocation>
        <location evidence="1">Cell membrane</location>
        <topology evidence="1">Multi-pass membrane protein</topology>
    </subcellularLocation>
</comment>
<dbReference type="GO" id="GO:0042277">
    <property type="term" value="F:peptide binding"/>
    <property type="evidence" value="ECO:0007669"/>
    <property type="project" value="TreeGrafter"/>
</dbReference>
<dbReference type="AlphaFoldDB" id="A0A9J6CW69"/>
<keyword evidence="5 9" id="KW-1133">Transmembrane helix</keyword>
<sequence>MAKLVMFAPVVGYSGPFELFEPVFDILVLFPTENFRNTRMFKSHLLARRGAAVRAVGRREPQQDRALCQCPLEAQTLLTILVNWELSWLQIDSAWGMHSFPQKTHKLVQALTISSFHYVRSVHTLMTLHFSIEKQRLLYFYKIEREYCHFTVKHTALLIPQDPNFVTTQAAVRATGSDDQLWLVHRACLMICLAPSHLAAAAWFTSLIPSLPNLYMFRLVEAGVGLQYCASVFYTQKVDSPLPRQLYMTFVFLGVFVVPLILLVVLYGRILAEIWKQSSALKNRRQTASPFPKAKVKTIKLTAAIFIAFLVTNVPYMVLEMVLAFAGTSASLDQNMVALFGVISASNSTVNPYIFLFFQKSSGSRKRRRLVMPFRKDAVAELPRGGHSGCGNGGVEVYTIQGKQHSPAAYSLTPRKSSAVSSLSQPMELSSL</sequence>
<keyword evidence="4 9" id="KW-0812">Transmembrane</keyword>
<evidence type="ECO:0000313" key="12">
    <source>
        <dbReference type="Proteomes" id="UP000821866"/>
    </source>
</evidence>
<proteinExistence type="inferred from homology"/>
<evidence type="ECO:0000256" key="4">
    <source>
        <dbReference type="ARBA" id="ARBA00022692"/>
    </source>
</evidence>
<dbReference type="GO" id="GO:0005886">
    <property type="term" value="C:plasma membrane"/>
    <property type="evidence" value="ECO:0007669"/>
    <property type="project" value="UniProtKB-SubCell"/>
</dbReference>
<dbReference type="PRINTS" id="PR00237">
    <property type="entry name" value="GPCRRHODOPSN"/>
</dbReference>
<dbReference type="GO" id="GO:0032870">
    <property type="term" value="P:cellular response to hormone stimulus"/>
    <property type="evidence" value="ECO:0007669"/>
    <property type="project" value="TreeGrafter"/>
</dbReference>
<feature type="domain" description="G-protein coupled receptors family 1 profile" evidence="10">
    <location>
        <begin position="198"/>
        <end position="355"/>
    </location>
</feature>
<dbReference type="InterPro" id="IPR017452">
    <property type="entry name" value="GPCR_Rhodpsn_7TM"/>
</dbReference>
<keyword evidence="6 9" id="KW-0472">Membrane</keyword>
<reference evidence="11" key="1">
    <citation type="journal article" date="2020" name="Cell">
        <title>Large-Scale Comparative Analyses of Tick Genomes Elucidate Their Genetic Diversity and Vector Capacities.</title>
        <authorList>
            <consortium name="Tick Genome and Microbiome Consortium (TIGMIC)"/>
            <person name="Jia N."/>
            <person name="Wang J."/>
            <person name="Shi W."/>
            <person name="Du L."/>
            <person name="Sun Y."/>
            <person name="Zhan W."/>
            <person name="Jiang J.F."/>
            <person name="Wang Q."/>
            <person name="Zhang B."/>
            <person name="Ji P."/>
            <person name="Bell-Sakyi L."/>
            <person name="Cui X.M."/>
            <person name="Yuan T.T."/>
            <person name="Jiang B.G."/>
            <person name="Yang W.F."/>
            <person name="Lam T.T."/>
            <person name="Chang Q.C."/>
            <person name="Ding S.J."/>
            <person name="Wang X.J."/>
            <person name="Zhu J.G."/>
            <person name="Ruan X.D."/>
            <person name="Zhao L."/>
            <person name="Wei J.T."/>
            <person name="Ye R.Z."/>
            <person name="Que T.C."/>
            <person name="Du C.H."/>
            <person name="Zhou Y.H."/>
            <person name="Cheng J.X."/>
            <person name="Dai P.F."/>
            <person name="Guo W.B."/>
            <person name="Han X.H."/>
            <person name="Huang E.J."/>
            <person name="Li L.F."/>
            <person name="Wei W."/>
            <person name="Gao Y.C."/>
            <person name="Liu J.Z."/>
            <person name="Shao H.Z."/>
            <person name="Wang X."/>
            <person name="Wang C.C."/>
            <person name="Yang T.C."/>
            <person name="Huo Q.B."/>
            <person name="Li W."/>
            <person name="Chen H.Y."/>
            <person name="Chen S.E."/>
            <person name="Zhou L.G."/>
            <person name="Ni X.B."/>
            <person name="Tian J.H."/>
            <person name="Sheng Y."/>
            <person name="Liu T."/>
            <person name="Pan Y.S."/>
            <person name="Xia L.Y."/>
            <person name="Li J."/>
            <person name="Zhao F."/>
            <person name="Cao W.C."/>
        </authorList>
    </citation>
    <scope>NUCLEOTIDE SEQUENCE</scope>
    <source>
        <strain evidence="11">Rmic-2018</strain>
    </source>
</reference>
<dbReference type="GO" id="GO:0004930">
    <property type="term" value="F:G protein-coupled receptor activity"/>
    <property type="evidence" value="ECO:0007669"/>
    <property type="project" value="InterPro"/>
</dbReference>
<feature type="region of interest" description="Disordered" evidence="8">
    <location>
        <begin position="409"/>
        <end position="432"/>
    </location>
</feature>
<evidence type="ECO:0000256" key="9">
    <source>
        <dbReference type="SAM" id="Phobius"/>
    </source>
</evidence>